<dbReference type="RefSeq" id="WP_004805438.1">
    <property type="nucleotide sequence ID" value="NZ_CP116394.1"/>
</dbReference>
<dbReference type="EMBL" id="CP116394">
    <property type="protein sequence ID" value="WCE47012.1"/>
    <property type="molecule type" value="Genomic_DNA"/>
</dbReference>
<accession>A0AB38XRP6</accession>
<dbReference type="KEGG" id="wne:PIG85_05025"/>
<proteinExistence type="predicted"/>
<protein>
    <submittedName>
        <fullName evidence="2">Uncharacterized protein</fullName>
    </submittedName>
</protein>
<sequence length="131" mass="14105">MRKLAELESKMGAPIAALAPKKLASHGFLYNAAIGLVSTMSEVVKVAGQNTKYAQSSPHKCAADGKVGNRVFTPHKPQKSPKLQAGNTMQLSPIQSLWDIQYEGPMATSPTLVTPLNLPKKNAENNPQVRK</sequence>
<gene>
    <name evidence="2" type="ORF">PIG85_05025</name>
</gene>
<feature type="region of interest" description="Disordered" evidence="1">
    <location>
        <begin position="56"/>
        <end position="85"/>
    </location>
</feature>
<feature type="region of interest" description="Disordered" evidence="1">
    <location>
        <begin position="109"/>
        <end position="131"/>
    </location>
</feature>
<evidence type="ECO:0000313" key="3">
    <source>
        <dbReference type="Proteomes" id="UP001211044"/>
    </source>
</evidence>
<organism evidence="2 3">
    <name type="scientific">Winkia neuii subsp. anitrata</name>
    <dbReference type="NCBI Taxonomy" id="29318"/>
    <lineage>
        <taxon>Bacteria</taxon>
        <taxon>Bacillati</taxon>
        <taxon>Actinomycetota</taxon>
        <taxon>Actinomycetes</taxon>
        <taxon>Actinomycetales</taxon>
        <taxon>Actinomycetaceae</taxon>
        <taxon>Winkia</taxon>
    </lineage>
</organism>
<reference evidence="2" key="1">
    <citation type="submission" date="2023-01" db="EMBL/GenBank/DDBJ databases">
        <title>Comparative Genomic Analysis of the Clinically-Derived Winkia Strain NY0527 Provides Evidence into the Taxonomic Reassignment of Winkia neuii and Characterizes Their Virulence Traits.</title>
        <authorList>
            <person name="Cai X."/>
            <person name="Peng Y."/>
            <person name="Li M."/>
            <person name="Qiu Y."/>
            <person name="Wang Y."/>
            <person name="Xu L."/>
            <person name="Hou Q."/>
        </authorList>
    </citation>
    <scope>NUCLEOTIDE SEQUENCE</scope>
    <source>
        <strain evidence="2">NY0527</strain>
    </source>
</reference>
<dbReference type="AlphaFoldDB" id="A0AB38XRP6"/>
<evidence type="ECO:0000313" key="2">
    <source>
        <dbReference type="EMBL" id="WCE47012.1"/>
    </source>
</evidence>
<name>A0AB38XRP6_9ACTO</name>
<dbReference type="Proteomes" id="UP001211044">
    <property type="component" value="Chromosome"/>
</dbReference>
<evidence type="ECO:0000256" key="1">
    <source>
        <dbReference type="SAM" id="MobiDB-lite"/>
    </source>
</evidence>